<reference evidence="2 3" key="1">
    <citation type="submission" date="2013-12" db="EMBL/GenBank/DDBJ databases">
        <title>The Genome Sequence of Candida albicans P78048.</title>
        <authorList>
            <consortium name="The Broad Institute Genome Sequencing Platform"/>
            <consortium name="The Broad Institute Genome Sequencing Center for Infectious Disease"/>
            <person name="Cuomo C."/>
            <person name="Bennett R."/>
            <person name="Hirakawa M."/>
            <person name="Noverr M."/>
            <person name="Mitchell A."/>
            <person name="Young S.K."/>
            <person name="Zeng Q."/>
            <person name="Gargeya S."/>
            <person name="Fitzgerald M."/>
            <person name="Abouelleil A."/>
            <person name="Alvarado L."/>
            <person name="Berlin A.M."/>
            <person name="Chapman S.B."/>
            <person name="Dewar J."/>
            <person name="Goldberg J."/>
            <person name="Griggs A."/>
            <person name="Gujja S."/>
            <person name="Hansen M."/>
            <person name="Howarth C."/>
            <person name="Imamovic A."/>
            <person name="Larimer J."/>
            <person name="McCowan C."/>
            <person name="Murphy C."/>
            <person name="Pearson M."/>
            <person name="Priest M."/>
            <person name="Roberts A."/>
            <person name="Saif S."/>
            <person name="Shea T."/>
            <person name="Sykes S."/>
            <person name="Wortman J."/>
            <person name="Nusbaum C."/>
            <person name="Birren B."/>
        </authorList>
    </citation>
    <scope>NUCLEOTIDE SEQUENCE [LARGE SCALE GENOMIC DNA]</scope>
    <source>
        <strain evidence="2 3">P78048</strain>
    </source>
</reference>
<organism evidence="2 3">
    <name type="scientific">Candida albicans P78048</name>
    <dbReference type="NCBI Taxonomy" id="1094989"/>
    <lineage>
        <taxon>Eukaryota</taxon>
        <taxon>Fungi</taxon>
        <taxon>Dikarya</taxon>
        <taxon>Ascomycota</taxon>
        <taxon>Saccharomycotina</taxon>
        <taxon>Pichiomycetes</taxon>
        <taxon>Debaryomycetaceae</taxon>
        <taxon>Candida/Lodderomyces clade</taxon>
        <taxon>Candida</taxon>
    </lineage>
</organism>
<keyword evidence="1" id="KW-0812">Transmembrane</keyword>
<evidence type="ECO:0000256" key="1">
    <source>
        <dbReference type="SAM" id="Phobius"/>
    </source>
</evidence>
<accession>A0AB34PL13</accession>
<protein>
    <submittedName>
        <fullName evidence="2">Uncharacterized protein</fullName>
    </submittedName>
</protein>
<name>A0AB34PL13_CANAX</name>
<dbReference type="EMBL" id="AJIX01000042">
    <property type="protein sequence ID" value="KGR04308.1"/>
    <property type="molecule type" value="Genomic_DNA"/>
</dbReference>
<comment type="caution">
    <text evidence="2">The sequence shown here is derived from an EMBL/GenBank/DDBJ whole genome shotgun (WGS) entry which is preliminary data.</text>
</comment>
<evidence type="ECO:0000313" key="3">
    <source>
        <dbReference type="Proteomes" id="UP000030161"/>
    </source>
</evidence>
<sequence length="200" mass="23675">MYCKVKKISWNSLYSLFVKCTLLQLSTILFVLCNLWGSTYHHTRQIEYSSFSVWFFFFHAQSYIETLVINGVSYSSHHHHPSFFQFFSFPSSYTNTSTLLVLCFKIIPIIIPNNNKPILQWLLHYHIHLLFHKLRLDVYVFYVRDLLMETCSQKVFSHLQVGEEEKVELQRFNLCFDSSSSTTTTLVYNVTIAYILFSPH</sequence>
<keyword evidence="1" id="KW-0472">Membrane</keyword>
<dbReference type="AlphaFoldDB" id="A0AB34PL13"/>
<feature type="transmembrane region" description="Helical" evidence="1">
    <location>
        <begin position="92"/>
        <end position="111"/>
    </location>
</feature>
<keyword evidence="1" id="KW-1133">Transmembrane helix</keyword>
<evidence type="ECO:0000313" key="2">
    <source>
        <dbReference type="EMBL" id="KGR04308.1"/>
    </source>
</evidence>
<gene>
    <name evidence="2" type="ORF">MG3_05433</name>
</gene>
<proteinExistence type="predicted"/>
<dbReference type="Proteomes" id="UP000030161">
    <property type="component" value="Unassembled WGS sequence"/>
</dbReference>
<feature type="transmembrane region" description="Helical" evidence="1">
    <location>
        <begin position="48"/>
        <end position="72"/>
    </location>
</feature>
<feature type="transmembrane region" description="Helical" evidence="1">
    <location>
        <begin position="12"/>
        <end position="36"/>
    </location>
</feature>